<dbReference type="RefSeq" id="WP_000239850.1">
    <property type="nucleotide sequence ID" value="NZ_AP020310.1"/>
</dbReference>
<dbReference type="KEGG" id="sage:EN72_04975"/>
<evidence type="ECO:0000256" key="6">
    <source>
        <dbReference type="SAM" id="Phobius"/>
    </source>
</evidence>
<evidence type="ECO:0000256" key="2">
    <source>
        <dbReference type="ARBA" id="ARBA00009399"/>
    </source>
</evidence>
<dbReference type="InterPro" id="IPR007267">
    <property type="entry name" value="GtrA_DPMS_TM"/>
</dbReference>
<accession>A0A0E1EGU2</accession>
<dbReference type="InterPro" id="IPR051401">
    <property type="entry name" value="GtrA_CellWall_Glycosyl"/>
</dbReference>
<evidence type="ECO:0000313" key="12">
    <source>
        <dbReference type="Proteomes" id="UP000093122"/>
    </source>
</evidence>
<dbReference type="EMBL" id="LCVB01000032">
    <property type="protein sequence ID" value="KLJ28226.1"/>
    <property type="molecule type" value="Genomic_DNA"/>
</dbReference>
<proteinExistence type="inferred from homology"/>
<comment type="caution">
    <text evidence="9">The sequence shown here is derived from an EMBL/GenBank/DDBJ whole genome shotgun (WGS) entry which is preliminary data.</text>
</comment>
<keyword evidence="4 6" id="KW-1133">Transmembrane helix</keyword>
<evidence type="ECO:0000256" key="4">
    <source>
        <dbReference type="ARBA" id="ARBA00022989"/>
    </source>
</evidence>
<evidence type="ECO:0000313" key="10">
    <source>
        <dbReference type="EMBL" id="RDY81511.1"/>
    </source>
</evidence>
<evidence type="ECO:0000313" key="9">
    <source>
        <dbReference type="EMBL" id="OCM71127.1"/>
    </source>
</evidence>
<dbReference type="EMBL" id="MAWT01000033">
    <property type="protein sequence ID" value="OCM71127.1"/>
    <property type="molecule type" value="Genomic_DNA"/>
</dbReference>
<reference evidence="9 12" key="2">
    <citation type="journal article" date="2016" name="Sci. Rep.">
        <title>Serotype IV Streptococcus agalactiae ST-452 has arisen from large genomic recombination events between CC23 and the hypervirulent CC17 lineages.</title>
        <authorList>
            <person name="Campisi E."/>
            <person name="Rinaudo C.D."/>
            <person name="Donati C."/>
            <person name="Barucco M."/>
            <person name="Torricelli G."/>
            <person name="Edwards M.S."/>
            <person name="Baker C.J."/>
            <person name="Margarit I."/>
            <person name="Rosini R."/>
        </authorList>
    </citation>
    <scope>NUCLEOTIDE SEQUENCE [LARGE SCALE GENOMIC DNA]</scope>
    <source>
        <strain evidence="9 12">CZ-PW-140</strain>
    </source>
</reference>
<evidence type="ECO:0000313" key="8">
    <source>
        <dbReference type="EMBL" id="KLJ28226.1"/>
    </source>
</evidence>
<reference evidence="8 11" key="1">
    <citation type="journal article" date="2015" name="PLoS ONE">
        <title>Genomic analysis reveals the molecular basis for capsule loss in the group B streptococcus population.</title>
        <authorList>
            <consortium name="DEVANI Consortium"/>
            <person name="Rosini R."/>
            <person name="Campisi E."/>
            <person name="De Chiara M."/>
            <person name="Tettelin H."/>
            <person name="Rinaudo D."/>
            <person name="Toniolo C."/>
            <person name="Metruccio M."/>
            <person name="Guidotti S."/>
            <person name="Sorensen U.B."/>
            <person name="Kilian M."/>
            <person name="Ramirez M."/>
            <person name="Janulczyk R."/>
            <person name="Donati C."/>
            <person name="Grandi G."/>
            <person name="Margarit I."/>
        </authorList>
    </citation>
    <scope>NUCLEOTIDE SEQUENCE [LARGE SCALE GENOMIC DNA]</scope>
    <source>
        <strain evidence="8 11">ES-PW-063</strain>
    </source>
</reference>
<feature type="transmembrane region" description="Helical" evidence="6">
    <location>
        <begin position="125"/>
        <end position="144"/>
    </location>
</feature>
<comment type="similarity">
    <text evidence="2">Belongs to the GtrA family.</text>
</comment>
<feature type="domain" description="GtrA/DPMS transmembrane" evidence="7">
    <location>
        <begin position="19"/>
        <end position="144"/>
    </location>
</feature>
<dbReference type="GO" id="GO:0005886">
    <property type="term" value="C:plasma membrane"/>
    <property type="evidence" value="ECO:0007669"/>
    <property type="project" value="TreeGrafter"/>
</dbReference>
<keyword evidence="3 6" id="KW-0812">Transmembrane</keyword>
<evidence type="ECO:0000313" key="13">
    <source>
        <dbReference type="Proteomes" id="UP000256718"/>
    </source>
</evidence>
<dbReference type="Proteomes" id="UP000256718">
    <property type="component" value="Unassembled WGS sequence"/>
</dbReference>
<sequence length="151" mass="17266">MVKLKSLLKKSIQNEVSLYLLFGLLTSLLYLVIRQGIFNFSQDAPFSAIVANIIAILFAFFTNDRFVFKQTKIGQLQRLQTFVIARLGTLGLDLILAVIFVDQFPSIIGQFVQHNLNKINTIESLVSQILIILLNYILSKFVIFKDKKRQL</sequence>
<protein>
    <submittedName>
        <fullName evidence="9">Sugar translocase</fullName>
    </submittedName>
</protein>
<dbReference type="Pfam" id="PF04138">
    <property type="entry name" value="GtrA_DPMS_TM"/>
    <property type="match status" value="1"/>
</dbReference>
<dbReference type="PANTHER" id="PTHR38459:SF5">
    <property type="entry name" value="CELL WALL TEICHOIC ACID GLYCOSYLATION PROTEIN GTCA"/>
    <property type="match status" value="1"/>
</dbReference>
<gene>
    <name evidence="9" type="ORF">AX245_04745</name>
    <name evidence="10" type="ORF">C4618_06485</name>
    <name evidence="8" type="ORF">WA45_08090</name>
</gene>
<evidence type="ECO:0000256" key="1">
    <source>
        <dbReference type="ARBA" id="ARBA00004141"/>
    </source>
</evidence>
<dbReference type="PANTHER" id="PTHR38459">
    <property type="entry name" value="PROPHAGE BACTOPRENOL-LINKED GLUCOSE TRANSLOCASE HOMOLOG"/>
    <property type="match status" value="1"/>
</dbReference>
<organism evidence="9 12">
    <name type="scientific">Streptococcus agalactiae</name>
    <dbReference type="NCBI Taxonomy" id="1311"/>
    <lineage>
        <taxon>Bacteria</taxon>
        <taxon>Bacillati</taxon>
        <taxon>Bacillota</taxon>
        <taxon>Bacilli</taxon>
        <taxon>Lactobacillales</taxon>
        <taxon>Streptococcaceae</taxon>
        <taxon>Streptococcus</taxon>
    </lineage>
</organism>
<dbReference type="EMBL" id="QHGZ01000154">
    <property type="protein sequence ID" value="RDY81511.1"/>
    <property type="molecule type" value="Genomic_DNA"/>
</dbReference>
<dbReference type="OMA" id="FFTNDIF"/>
<evidence type="ECO:0000313" key="11">
    <source>
        <dbReference type="Proteomes" id="UP000035174"/>
    </source>
</evidence>
<dbReference type="Proteomes" id="UP000035174">
    <property type="component" value="Unassembled WGS sequence"/>
</dbReference>
<dbReference type="AlphaFoldDB" id="A0A0E1EGU2"/>
<dbReference type="GO" id="GO:0000271">
    <property type="term" value="P:polysaccharide biosynthetic process"/>
    <property type="evidence" value="ECO:0007669"/>
    <property type="project" value="InterPro"/>
</dbReference>
<keyword evidence="5 6" id="KW-0472">Membrane</keyword>
<name>A0A0E1EGU2_STRAG</name>
<feature type="transmembrane region" description="Helical" evidence="6">
    <location>
        <begin position="16"/>
        <end position="33"/>
    </location>
</feature>
<evidence type="ECO:0000256" key="3">
    <source>
        <dbReference type="ARBA" id="ARBA00022692"/>
    </source>
</evidence>
<comment type="subcellular location">
    <subcellularLocation>
        <location evidence="1">Membrane</location>
        <topology evidence="1">Multi-pass membrane protein</topology>
    </subcellularLocation>
</comment>
<dbReference type="Proteomes" id="UP000093122">
    <property type="component" value="Unassembled WGS sequence"/>
</dbReference>
<reference evidence="10 13" key="3">
    <citation type="journal article" date="2018" name="Emerg. Microbes Infect.">
        <title>Phenotypic and molecular analysis of nontypeable Group B streptococci: identification of cps2a and hybrid cps2a/cps5 Group B streptococcal capsule gene clusters.</title>
        <authorList>
            <person name="Alhhazmi A."/>
            <person name="Tyrrell G.J."/>
        </authorList>
    </citation>
    <scope>NUCLEOTIDE SEQUENCE [LARGE SCALE GENOMIC DNA]</scope>
    <source>
        <strain evidence="10 13">PLGBS17</strain>
    </source>
</reference>
<evidence type="ECO:0000259" key="7">
    <source>
        <dbReference type="Pfam" id="PF04138"/>
    </source>
</evidence>
<evidence type="ECO:0000256" key="5">
    <source>
        <dbReference type="ARBA" id="ARBA00023136"/>
    </source>
</evidence>
<feature type="transmembrane region" description="Helical" evidence="6">
    <location>
        <begin position="83"/>
        <end position="105"/>
    </location>
</feature>
<feature type="transmembrane region" description="Helical" evidence="6">
    <location>
        <begin position="45"/>
        <end position="62"/>
    </location>
</feature>